<evidence type="ECO:0000313" key="2">
    <source>
        <dbReference type="Proteomes" id="UP000198897"/>
    </source>
</evidence>
<dbReference type="GO" id="GO:0016990">
    <property type="term" value="F:arginine deiminase activity"/>
    <property type="evidence" value="ECO:0007669"/>
    <property type="project" value="TreeGrafter"/>
</dbReference>
<dbReference type="RefSeq" id="WP_089751800.1">
    <property type="nucleotide sequence ID" value="NZ_FOOG01000013.1"/>
</dbReference>
<dbReference type="OrthoDB" id="9807502at2"/>
<accession>A0A1I2MPB6</accession>
<sequence length="312" mass="36311">MQLPIHCWNEYDELKTVVVCSPSLLEIPDQQTAENVQWLKPFDPTKIVHQFETLVQSMKQEGVQVIDYSDYLSPEDRYFNQQLISRIFVRDLACAFGRTLLPGKAGTSMRKPEYAHSHDVFQKWWDERTFPLQANNKWNSLEFGDVIVLSEDAVLINAGLRTSMESMNDIQHQIRRAGFSEVGVIDLPRRSDTLHLDMNCNVAGERLLLTKNFLRYFPIEVLDGQSHYCMFHEFIERHGFTIIWTDKVKNTVPDINFLTINPETILVSKQLNKKIIRQFPDLRRKNLIEIEISELEKGGGGIRCMTLPLERR</sequence>
<dbReference type="AlphaFoldDB" id="A0A1I2MPB6"/>
<keyword evidence="2" id="KW-1185">Reference proteome</keyword>
<dbReference type="EMBL" id="FOOG01000013">
    <property type="protein sequence ID" value="SFF91327.1"/>
    <property type="molecule type" value="Genomic_DNA"/>
</dbReference>
<evidence type="ECO:0000313" key="1">
    <source>
        <dbReference type="EMBL" id="SFF91327.1"/>
    </source>
</evidence>
<dbReference type="GO" id="GO:0019546">
    <property type="term" value="P:L-arginine deiminase pathway"/>
    <property type="evidence" value="ECO:0007669"/>
    <property type="project" value="TreeGrafter"/>
</dbReference>
<organism evidence="1 2">
    <name type="scientific">Halobacillus alkaliphilus</name>
    <dbReference type="NCBI Taxonomy" id="396056"/>
    <lineage>
        <taxon>Bacteria</taxon>
        <taxon>Bacillati</taxon>
        <taxon>Bacillota</taxon>
        <taxon>Bacilli</taxon>
        <taxon>Bacillales</taxon>
        <taxon>Bacillaceae</taxon>
        <taxon>Halobacillus</taxon>
    </lineage>
</organism>
<dbReference type="Proteomes" id="UP000198897">
    <property type="component" value="Unassembled WGS sequence"/>
</dbReference>
<proteinExistence type="predicted"/>
<dbReference type="SUPFAM" id="SSF55909">
    <property type="entry name" value="Pentein"/>
    <property type="match status" value="1"/>
</dbReference>
<dbReference type="PANTHER" id="PTHR47271">
    <property type="entry name" value="ARGININE DEIMINASE"/>
    <property type="match status" value="1"/>
</dbReference>
<gene>
    <name evidence="1" type="ORF">SAMN05216353_11373</name>
</gene>
<dbReference type="PANTHER" id="PTHR47271:SF2">
    <property type="entry name" value="ARGININE DEIMINASE"/>
    <property type="match status" value="1"/>
</dbReference>
<reference evidence="2" key="1">
    <citation type="submission" date="2016-10" db="EMBL/GenBank/DDBJ databases">
        <authorList>
            <person name="Varghese N."/>
            <person name="Submissions S."/>
        </authorList>
    </citation>
    <scope>NUCLEOTIDE SEQUENCE [LARGE SCALE GENOMIC DNA]</scope>
    <source>
        <strain evidence="2">FP5</strain>
    </source>
</reference>
<name>A0A1I2MPB6_9BACI</name>
<dbReference type="Gene3D" id="3.75.10.10">
    <property type="entry name" value="L-arginine/glycine Amidinotransferase, Chain A"/>
    <property type="match status" value="1"/>
</dbReference>
<dbReference type="Pfam" id="PF02274">
    <property type="entry name" value="ADI"/>
    <property type="match status" value="2"/>
</dbReference>
<protein>
    <submittedName>
        <fullName evidence="1">Arginine deiminase</fullName>
    </submittedName>
</protein>